<name>A0AAW0AKP0_9AGAR</name>
<dbReference type="SUPFAM" id="SSF160991">
    <property type="entry name" value="CV3147-like"/>
    <property type="match status" value="1"/>
</dbReference>
<reference evidence="5 6" key="1">
    <citation type="journal article" date="2024" name="J Genomics">
        <title>Draft genome sequencing and assembly of Favolaschia claudopus CIRM-BRFM 2984 isolated from oak limbs.</title>
        <authorList>
            <person name="Navarro D."/>
            <person name="Drula E."/>
            <person name="Chaduli D."/>
            <person name="Cazenave R."/>
            <person name="Ahrendt S."/>
            <person name="Wang J."/>
            <person name="Lipzen A."/>
            <person name="Daum C."/>
            <person name="Barry K."/>
            <person name="Grigoriev I.V."/>
            <person name="Favel A."/>
            <person name="Rosso M.N."/>
            <person name="Martin F."/>
        </authorList>
    </citation>
    <scope>NUCLEOTIDE SEQUENCE [LARGE SCALE GENOMIC DNA]</scope>
    <source>
        <strain evidence="5 6">CIRM-BRFM 2984</strain>
    </source>
</reference>
<dbReference type="SUPFAM" id="SSF53067">
    <property type="entry name" value="Actin-like ATPase domain"/>
    <property type="match status" value="2"/>
</dbReference>
<dbReference type="Pfam" id="PF06032">
    <property type="entry name" value="S-Me-THD_N"/>
    <property type="match status" value="1"/>
</dbReference>
<feature type="domain" description="Hydantoinase A/oxoprolinase" evidence="1">
    <location>
        <begin position="203"/>
        <end position="384"/>
    </location>
</feature>
<dbReference type="InterPro" id="IPR002821">
    <property type="entry name" value="Hydantoinase_A"/>
</dbReference>
<dbReference type="FunFam" id="3.40.1610.10:FF:000001">
    <property type="entry name" value="Hydantoinase, putative"/>
    <property type="match status" value="1"/>
</dbReference>
<feature type="domain" description="S-Me-THD-like C-terminal" evidence="4">
    <location>
        <begin position="758"/>
        <end position="964"/>
    </location>
</feature>
<evidence type="ECO:0000259" key="4">
    <source>
        <dbReference type="Pfam" id="PF20906"/>
    </source>
</evidence>
<evidence type="ECO:0000259" key="3">
    <source>
        <dbReference type="Pfam" id="PF06032"/>
    </source>
</evidence>
<dbReference type="InterPro" id="IPR027479">
    <property type="entry name" value="S-Me-THD_N_sf"/>
</dbReference>
<dbReference type="GO" id="GO:0016787">
    <property type="term" value="F:hydrolase activity"/>
    <property type="evidence" value="ECO:0007669"/>
    <property type="project" value="InterPro"/>
</dbReference>
<evidence type="ECO:0000259" key="1">
    <source>
        <dbReference type="Pfam" id="PF01968"/>
    </source>
</evidence>
<dbReference type="Pfam" id="PF01968">
    <property type="entry name" value="Hydantoinase_A"/>
    <property type="match status" value="1"/>
</dbReference>
<dbReference type="InterPro" id="IPR008040">
    <property type="entry name" value="Hydant_A_N"/>
</dbReference>
<accession>A0AAW0AKP0</accession>
<comment type="caution">
    <text evidence="5">The sequence shown here is derived from an EMBL/GenBank/DDBJ whole genome shotgun (WGS) entry which is preliminary data.</text>
</comment>
<evidence type="ECO:0000259" key="2">
    <source>
        <dbReference type="Pfam" id="PF05378"/>
    </source>
</evidence>
<dbReference type="InterPro" id="IPR024071">
    <property type="entry name" value="S-Me-THD_C_sf"/>
</dbReference>
<evidence type="ECO:0000313" key="6">
    <source>
        <dbReference type="Proteomes" id="UP001362999"/>
    </source>
</evidence>
<dbReference type="PANTHER" id="PTHR11365">
    <property type="entry name" value="5-OXOPROLINASE RELATED"/>
    <property type="match status" value="1"/>
</dbReference>
<dbReference type="AlphaFoldDB" id="A0AAW0AKP0"/>
<feature type="domain" description="Hydantoinase/oxoprolinase N-terminal" evidence="2">
    <location>
        <begin position="5"/>
        <end position="182"/>
    </location>
</feature>
<dbReference type="Pfam" id="PF20906">
    <property type="entry name" value="S-Me-THD_C"/>
    <property type="match status" value="1"/>
</dbReference>
<gene>
    <name evidence="5" type="ORF">R3P38DRAFT_3009512</name>
</gene>
<organism evidence="5 6">
    <name type="scientific">Favolaschia claudopus</name>
    <dbReference type="NCBI Taxonomy" id="2862362"/>
    <lineage>
        <taxon>Eukaryota</taxon>
        <taxon>Fungi</taxon>
        <taxon>Dikarya</taxon>
        <taxon>Basidiomycota</taxon>
        <taxon>Agaricomycotina</taxon>
        <taxon>Agaricomycetes</taxon>
        <taxon>Agaricomycetidae</taxon>
        <taxon>Agaricales</taxon>
        <taxon>Marasmiineae</taxon>
        <taxon>Mycenaceae</taxon>
        <taxon>Favolaschia</taxon>
    </lineage>
</organism>
<dbReference type="Pfam" id="PF05378">
    <property type="entry name" value="Hydant_A_N"/>
    <property type="match status" value="1"/>
</dbReference>
<dbReference type="Gene3D" id="2.40.390.10">
    <property type="entry name" value="CV3147-like"/>
    <property type="match status" value="1"/>
</dbReference>
<dbReference type="InterPro" id="IPR043129">
    <property type="entry name" value="ATPase_NBD"/>
</dbReference>
<dbReference type="Gene3D" id="3.30.420.40">
    <property type="match status" value="1"/>
</dbReference>
<dbReference type="Gene3D" id="3.40.1610.10">
    <property type="entry name" value="CV3147-like domain"/>
    <property type="match status" value="1"/>
</dbReference>
<dbReference type="InterPro" id="IPR010318">
    <property type="entry name" value="S-Me-THD_N"/>
</dbReference>
<sequence>MGIYRIGVDVGGTNTDGVLLDPSCSPDKGIRAWHKSPTTQDPSHGIQNVIKALLETAKIDLQEVASVTVGTTHFINAVLEKDQNRLAPVAVIRLCGPFSRDVYPAIDWPEDLRNIVCKYCGFVDGGLEIDGEPIGDIKESQIAAECRIIEHMQIKCIVVNGIFSPSDFIHKQEEQVGGWIRKHYPEADVVLSKEVANLGFIERENAAILNACILPFARSTISSFERAVAPLHLRCPLFITQNDGTILPARLAAHLPIRTFSSGPTNSMCGAAFLAKKVNELDKETLLVVDIGGTSTDVGMLLPSGLPRQAAAVTEVSGVRMNFSCPDVKSIALGGGSIVRKSSSSARLTIGPDSVGYDIQTRAWVFGGNISTATDYAVIAHRLEGIGDASLAAVSEESVHEYTSLVTQMLERAIDSMKTRDADIPVLLVGGGAILAPDKLKGASRVIKPEYSGVANAIGAAIAKVSGTIDVMVNTADRATHSLSEDISIMAVDKAVKNGASRETVKIAEMDVIPLNYIANKSRIIVKAIGDFDFSGPISIIPPLDECDEGTTDYEVVLKKPSRSAAEVDRPALDIASYKPLVNSKREWIISETDLEWISTGCYILGTGGGGTPYPHFIRLREMMRKGAVVRVISPEDLADSAIVACGGGKGSPTVTIEKLPANEQVEAQRMVYDQLGYKPDAVIALEIGGGNGLQGMLLGASNNMDVPTVDGDWMGRAYPVSWQITPVALGGDKAHFLPTAIADGNGNNMLLLSGASEKLIERIFRAALSEMGSHVACAKGPCSGKKTKEYVVENTISLAWRIGRAVALCRANNQIDNVAEAIIEEVGGKQSAKVLFQGKIISVERKTVKGHVHGEVLLSASDINNEELPAEFSGKLKIPFKNENIVAIAIDGNGQEEVVASVPDLICVCDALNGQAIGTPEYRYGLFVIVLGIQASEKWTSSRRGIEIGGPKAFGLDVEYRPLGVFRKPRSVIQEFATTN</sequence>
<evidence type="ECO:0000313" key="5">
    <source>
        <dbReference type="EMBL" id="KAK7013143.1"/>
    </source>
</evidence>
<feature type="domain" description="S-Me-THD N-terminal" evidence="3">
    <location>
        <begin position="593"/>
        <end position="752"/>
    </location>
</feature>
<keyword evidence="6" id="KW-1185">Reference proteome</keyword>
<proteinExistence type="predicted"/>
<dbReference type="InterPro" id="IPR045079">
    <property type="entry name" value="Oxoprolinase-like"/>
</dbReference>
<dbReference type="InterPro" id="IPR048350">
    <property type="entry name" value="S-Me-THD-like_C"/>
</dbReference>
<protein>
    <submittedName>
        <fullName evidence="5">DUF917-domain-containing protein</fullName>
    </submittedName>
</protein>
<dbReference type="PANTHER" id="PTHR11365:SF10">
    <property type="entry name" value="HYDANTOINASE_OXOPROLINASE"/>
    <property type="match status" value="1"/>
</dbReference>
<dbReference type="EMBL" id="JAWWNJ010000061">
    <property type="protein sequence ID" value="KAK7013143.1"/>
    <property type="molecule type" value="Genomic_DNA"/>
</dbReference>
<dbReference type="Proteomes" id="UP001362999">
    <property type="component" value="Unassembled WGS sequence"/>
</dbReference>